<gene>
    <name evidence="2" type="ORF">Tco025E_07758</name>
</gene>
<evidence type="ECO:0000313" key="2">
    <source>
        <dbReference type="EMBL" id="RNF05552.1"/>
    </source>
</evidence>
<organism evidence="2 3">
    <name type="scientific">Trypanosoma conorhini</name>
    <dbReference type="NCBI Taxonomy" id="83891"/>
    <lineage>
        <taxon>Eukaryota</taxon>
        <taxon>Discoba</taxon>
        <taxon>Euglenozoa</taxon>
        <taxon>Kinetoplastea</taxon>
        <taxon>Metakinetoplastina</taxon>
        <taxon>Trypanosomatida</taxon>
        <taxon>Trypanosomatidae</taxon>
        <taxon>Trypanosoma</taxon>
    </lineage>
</organism>
<dbReference type="GeneID" id="40321369"/>
<proteinExistence type="predicted"/>
<accession>A0A422NJB5</accession>
<dbReference type="OrthoDB" id="258258at2759"/>
<name>A0A422NJB5_9TRYP</name>
<dbReference type="Proteomes" id="UP000284403">
    <property type="component" value="Unassembled WGS sequence"/>
</dbReference>
<keyword evidence="1" id="KW-0175">Coiled coil</keyword>
<evidence type="ECO:0000313" key="3">
    <source>
        <dbReference type="Proteomes" id="UP000284403"/>
    </source>
</evidence>
<reference evidence="2 3" key="1">
    <citation type="journal article" date="2018" name="BMC Genomics">
        <title>Genomic comparison of Trypanosoma conorhini and Trypanosoma rangeli to Trypanosoma cruzi strains of high and low virulence.</title>
        <authorList>
            <person name="Bradwell K.R."/>
            <person name="Koparde V.N."/>
            <person name="Matveyev A.V."/>
            <person name="Serrano M.G."/>
            <person name="Alves J.M."/>
            <person name="Parikh H."/>
            <person name="Huang B."/>
            <person name="Lee V."/>
            <person name="Espinosa-Alvarez O."/>
            <person name="Ortiz P.A."/>
            <person name="Costa-Martins A.G."/>
            <person name="Teixeira M.M."/>
            <person name="Buck G.A."/>
        </authorList>
    </citation>
    <scope>NUCLEOTIDE SEQUENCE [LARGE SCALE GENOMIC DNA]</scope>
    <source>
        <strain evidence="2 3">025E</strain>
    </source>
</reference>
<protein>
    <submittedName>
        <fullName evidence="2">Uncharacterized protein</fullName>
    </submittedName>
</protein>
<keyword evidence="3" id="KW-1185">Reference proteome</keyword>
<dbReference type="PROSITE" id="PS51257">
    <property type="entry name" value="PROKAR_LIPOPROTEIN"/>
    <property type="match status" value="1"/>
</dbReference>
<evidence type="ECO:0000256" key="1">
    <source>
        <dbReference type="SAM" id="Coils"/>
    </source>
</evidence>
<dbReference type="EMBL" id="MKKU01000632">
    <property type="protein sequence ID" value="RNF05552.1"/>
    <property type="molecule type" value="Genomic_DNA"/>
</dbReference>
<dbReference type="RefSeq" id="XP_029225272.1">
    <property type="nucleotide sequence ID" value="XM_029374617.1"/>
</dbReference>
<dbReference type="AlphaFoldDB" id="A0A422NJB5"/>
<feature type="coiled-coil region" evidence="1">
    <location>
        <begin position="80"/>
        <end position="114"/>
    </location>
</feature>
<sequence length="115" mass="13424">MQRFAAARILPACAAMTLSCRAASKEGMGEKKRQVNLDDDDRWLEAEFDEKIRTPEERYAYERQRELIKSILRQMDDGKGEKLQSKVDEHHEKIEEIKSQMAALEDKLRELGNEK</sequence>
<comment type="caution">
    <text evidence="2">The sequence shown here is derived from an EMBL/GenBank/DDBJ whole genome shotgun (WGS) entry which is preliminary data.</text>
</comment>